<dbReference type="AlphaFoldDB" id="A0A2L2T2C8"/>
<reference evidence="3" key="1">
    <citation type="submission" date="2014-10" db="EMBL/GenBank/DDBJ databases">
        <authorList>
            <person name="King R."/>
        </authorList>
    </citation>
    <scope>NUCLEOTIDE SEQUENCE [LARGE SCALE GENOMIC DNA]</scope>
    <source>
        <strain evidence="3">A3/5</strain>
    </source>
</reference>
<evidence type="ECO:0000313" key="2">
    <source>
        <dbReference type="EMBL" id="CEI39289.1"/>
    </source>
</evidence>
<dbReference type="Proteomes" id="UP000245910">
    <property type="component" value="Chromosome IIII"/>
</dbReference>
<protein>
    <submittedName>
        <fullName evidence="2">Uncharacterized protein</fullName>
    </submittedName>
</protein>
<organism evidence="2 3">
    <name type="scientific">Fusarium venenatum</name>
    <dbReference type="NCBI Taxonomy" id="56646"/>
    <lineage>
        <taxon>Eukaryota</taxon>
        <taxon>Fungi</taxon>
        <taxon>Dikarya</taxon>
        <taxon>Ascomycota</taxon>
        <taxon>Pezizomycotina</taxon>
        <taxon>Sordariomycetes</taxon>
        <taxon>Hypocreomycetidae</taxon>
        <taxon>Hypocreales</taxon>
        <taxon>Nectriaceae</taxon>
        <taxon>Fusarium</taxon>
    </lineage>
</organism>
<feature type="compositionally biased region" description="Basic and acidic residues" evidence="1">
    <location>
        <begin position="129"/>
        <end position="144"/>
    </location>
</feature>
<name>A0A2L2T2C8_9HYPO</name>
<accession>A0A2L2T2C8</accession>
<proteinExistence type="predicted"/>
<sequence>MSGALSGHVRQYLVAGLMYTPSHTWTWAKIHYLLGFPFSPPSVQRYVQRYTTRRGWLQMRCTCNTCYSKKLMFRITRYMLSIESDSEGSTMAANATNMLARLTVGVFACLTRQQPNPEYHQVTRAHSKNTRDSTRCDKLRTRFR</sequence>
<dbReference type="EMBL" id="LN649232">
    <property type="protein sequence ID" value="CEI39289.1"/>
    <property type="molecule type" value="Genomic_DNA"/>
</dbReference>
<feature type="region of interest" description="Disordered" evidence="1">
    <location>
        <begin position="123"/>
        <end position="144"/>
    </location>
</feature>
<evidence type="ECO:0000313" key="3">
    <source>
        <dbReference type="Proteomes" id="UP000245910"/>
    </source>
</evidence>
<evidence type="ECO:0000256" key="1">
    <source>
        <dbReference type="SAM" id="MobiDB-lite"/>
    </source>
</evidence>
<keyword evidence="3" id="KW-1185">Reference proteome</keyword>